<dbReference type="PANTHER" id="PTHR24180:SF45">
    <property type="entry name" value="POLY [ADP-RIBOSE] POLYMERASE TANKYRASE"/>
    <property type="match status" value="1"/>
</dbReference>
<dbReference type="Pfam" id="PF12796">
    <property type="entry name" value="Ank_2"/>
    <property type="match status" value="1"/>
</dbReference>
<proteinExistence type="predicted"/>
<dbReference type="AlphaFoldDB" id="A0A0G4ID08"/>
<dbReference type="VEuPathDB" id="CryptoDB:Cvel_13190"/>
<evidence type="ECO:0000256" key="1">
    <source>
        <dbReference type="ARBA" id="ARBA00022737"/>
    </source>
</evidence>
<feature type="region of interest" description="Disordered" evidence="4">
    <location>
        <begin position="160"/>
        <end position="185"/>
    </location>
</feature>
<feature type="compositionally biased region" description="Acidic residues" evidence="4">
    <location>
        <begin position="171"/>
        <end position="185"/>
    </location>
</feature>
<dbReference type="InterPro" id="IPR036770">
    <property type="entry name" value="Ankyrin_rpt-contain_sf"/>
</dbReference>
<dbReference type="PRINTS" id="PR01415">
    <property type="entry name" value="ANKYRIN"/>
</dbReference>
<dbReference type="SUPFAM" id="SSF48403">
    <property type="entry name" value="Ankyrin repeat"/>
    <property type="match status" value="1"/>
</dbReference>
<dbReference type="PANTHER" id="PTHR24180">
    <property type="entry name" value="CYCLIN-DEPENDENT KINASE INHIBITOR 2C-RELATED"/>
    <property type="match status" value="1"/>
</dbReference>
<sequence>MRVDERDEAEETLLFSTCRVLFNLLRDHRDIAELLISRGADVNARSEKGITALYLAAEADALNVFELLLKKGADLHAADKKRFTAFHYVVDIQLDFAAILAEADTKEMRHSHFENKLRIVKLLISRGIDVSAQGVEEQTALDLAQNELPEDSPLLAFLWAASPEQEQHQEEGEEAQEEEGDQVLT</sequence>
<dbReference type="SMART" id="SM00248">
    <property type="entry name" value="ANK"/>
    <property type="match status" value="3"/>
</dbReference>
<dbReference type="InterPro" id="IPR051637">
    <property type="entry name" value="Ank_repeat_dom-contain_49"/>
</dbReference>
<dbReference type="EMBL" id="CDMZ01005833">
    <property type="protein sequence ID" value="CEM54970.1"/>
    <property type="molecule type" value="Genomic_DNA"/>
</dbReference>
<evidence type="ECO:0000256" key="3">
    <source>
        <dbReference type="PROSITE-ProRule" id="PRU00023"/>
    </source>
</evidence>
<organism evidence="5">
    <name type="scientific">Chromera velia CCMP2878</name>
    <dbReference type="NCBI Taxonomy" id="1169474"/>
    <lineage>
        <taxon>Eukaryota</taxon>
        <taxon>Sar</taxon>
        <taxon>Alveolata</taxon>
        <taxon>Colpodellida</taxon>
        <taxon>Chromeraceae</taxon>
        <taxon>Chromera</taxon>
    </lineage>
</organism>
<dbReference type="InterPro" id="IPR002110">
    <property type="entry name" value="Ankyrin_rpt"/>
</dbReference>
<protein>
    <submittedName>
        <fullName evidence="5">Uncharacterized protein</fullName>
    </submittedName>
</protein>
<keyword evidence="2 3" id="KW-0040">ANK repeat</keyword>
<name>A0A0G4ID08_9ALVE</name>
<accession>A0A0G4ID08</accession>
<reference evidence="5" key="1">
    <citation type="submission" date="2014-11" db="EMBL/GenBank/DDBJ databases">
        <authorList>
            <person name="Otto D Thomas"/>
            <person name="Naeem Raeece"/>
        </authorList>
    </citation>
    <scope>NUCLEOTIDE SEQUENCE</scope>
</reference>
<dbReference type="PROSITE" id="PS50297">
    <property type="entry name" value="ANK_REP_REGION"/>
    <property type="match status" value="1"/>
</dbReference>
<feature type="repeat" description="ANK" evidence="3">
    <location>
        <begin position="48"/>
        <end position="80"/>
    </location>
</feature>
<dbReference type="PhylomeDB" id="A0A0G4ID08"/>
<evidence type="ECO:0000313" key="5">
    <source>
        <dbReference type="EMBL" id="CEM54970.1"/>
    </source>
</evidence>
<evidence type="ECO:0000256" key="2">
    <source>
        <dbReference type="ARBA" id="ARBA00023043"/>
    </source>
</evidence>
<keyword evidence="1" id="KW-0677">Repeat</keyword>
<gene>
    <name evidence="5" type="ORF">Cvel_13190</name>
</gene>
<dbReference type="PROSITE" id="PS50088">
    <property type="entry name" value="ANK_REPEAT"/>
    <property type="match status" value="1"/>
</dbReference>
<evidence type="ECO:0000256" key="4">
    <source>
        <dbReference type="SAM" id="MobiDB-lite"/>
    </source>
</evidence>
<dbReference type="Gene3D" id="1.25.40.20">
    <property type="entry name" value="Ankyrin repeat-containing domain"/>
    <property type="match status" value="2"/>
</dbReference>